<dbReference type="NCBIfam" id="TIGR02453">
    <property type="entry name" value="TIGR02453 family protein"/>
    <property type="match status" value="1"/>
</dbReference>
<reference evidence="2" key="1">
    <citation type="submission" date="2017-02" db="EMBL/GenBank/DDBJ databases">
        <title>Tessaracoccus aquaemaris sp. nov., isolated from the intestine of a Korean rockfish, Sebastes schlegelii, in a marine aquaculture pond.</title>
        <authorList>
            <person name="Tak E.J."/>
            <person name="Bae J.-W."/>
        </authorList>
    </citation>
    <scope>NUCLEOTIDE SEQUENCE [LARGE SCALE GENOMIC DNA]</scope>
    <source>
        <strain evidence="2">NSG39</strain>
    </source>
</reference>
<accession>A0A1Q2CR18</accession>
<keyword evidence="2" id="KW-1185">Reference proteome</keyword>
<evidence type="ECO:0000313" key="2">
    <source>
        <dbReference type="Proteomes" id="UP000188145"/>
    </source>
</evidence>
<gene>
    <name evidence="1" type="ORF">BW730_14630</name>
</gene>
<dbReference type="InterPro" id="IPR012808">
    <property type="entry name" value="CHP02453"/>
</dbReference>
<dbReference type="OrthoDB" id="9794241at2"/>
<dbReference type="PANTHER" id="PTHR36452:SF1">
    <property type="entry name" value="DUF2461 DOMAIN-CONTAINING PROTEIN"/>
    <property type="match status" value="1"/>
</dbReference>
<sequence>MTSIGFPNAAQAFYHDLEEDNSREFWVANKDRYDADVKAPLLAVAALLEEEFGKAKLFRPNRDVRFSADKSPYKTHQGVFVSVAPACGFYLEVNATEAIAVGGYYAAKPEALARVRAAIDDEATGSQLDDLLAGLLADGWLKTGDGVKTAPRGYSRQHPRIDLLRHTSLAAEREVVSESVEAFAAEVAVAWRRVAALIDWCAVRLRD</sequence>
<dbReference type="PIRSF" id="PIRSF028451">
    <property type="entry name" value="UCP028451"/>
    <property type="match status" value="1"/>
</dbReference>
<dbReference type="EMBL" id="CP019606">
    <property type="protein sequence ID" value="AQP48552.1"/>
    <property type="molecule type" value="Genomic_DNA"/>
</dbReference>
<proteinExistence type="predicted"/>
<organism evidence="1 2">
    <name type="scientific">Tessaracoccus aquimaris</name>
    <dbReference type="NCBI Taxonomy" id="1332264"/>
    <lineage>
        <taxon>Bacteria</taxon>
        <taxon>Bacillati</taxon>
        <taxon>Actinomycetota</taxon>
        <taxon>Actinomycetes</taxon>
        <taxon>Propionibacteriales</taxon>
        <taxon>Propionibacteriaceae</taxon>
        <taxon>Tessaracoccus</taxon>
    </lineage>
</organism>
<dbReference type="AlphaFoldDB" id="A0A1Q2CR18"/>
<dbReference type="Pfam" id="PF09365">
    <property type="entry name" value="DUF2461"/>
    <property type="match status" value="1"/>
</dbReference>
<dbReference type="Proteomes" id="UP000188145">
    <property type="component" value="Chromosome"/>
</dbReference>
<evidence type="ECO:0000313" key="1">
    <source>
        <dbReference type="EMBL" id="AQP48552.1"/>
    </source>
</evidence>
<dbReference type="InterPro" id="IPR015996">
    <property type="entry name" value="UCP028451"/>
</dbReference>
<protein>
    <recommendedName>
        <fullName evidence="3">TIGR02453 family protein</fullName>
    </recommendedName>
</protein>
<name>A0A1Q2CR18_9ACTN</name>
<dbReference type="PANTHER" id="PTHR36452">
    <property type="entry name" value="CHROMOSOME 12, WHOLE GENOME SHOTGUN SEQUENCE"/>
    <property type="match status" value="1"/>
</dbReference>
<dbReference type="KEGG" id="tes:BW730_14630"/>
<dbReference type="RefSeq" id="WP_077686894.1">
    <property type="nucleotide sequence ID" value="NZ_CP019606.1"/>
</dbReference>
<evidence type="ECO:0008006" key="3">
    <source>
        <dbReference type="Google" id="ProtNLM"/>
    </source>
</evidence>